<name>Q6IHM1_DROME</name>
<sequence length="199" mass="21489">MLHHLIFGYNPFSVNDAHVLACNIHPQPNDSLIAQKIKPSGDIVLKDSCWLPCVAFAIIFCRYGIEVFATLLMNMLVGHSHVTETSRERGLLPKGVWRARRVTMRQCVVKCARLSRGSPKGDSINLFPDGAWSRIGGVGASTSCWGTGGGMEQKLTLTGLTRLRTSVETVARKADGWSGGAHNCGVDDDGAPSSLVRNA</sequence>
<organism evidence="1">
    <name type="scientific">Drosophila melanogaster</name>
    <name type="common">Fruit fly</name>
    <dbReference type="NCBI Taxonomy" id="7227"/>
    <lineage>
        <taxon>Eukaryota</taxon>
        <taxon>Metazoa</taxon>
        <taxon>Ecdysozoa</taxon>
        <taxon>Arthropoda</taxon>
        <taxon>Hexapoda</taxon>
        <taxon>Insecta</taxon>
        <taxon>Pterygota</taxon>
        <taxon>Neoptera</taxon>
        <taxon>Endopterygota</taxon>
        <taxon>Diptera</taxon>
        <taxon>Brachycera</taxon>
        <taxon>Muscomorpha</taxon>
        <taxon>Ephydroidea</taxon>
        <taxon>Drosophilidae</taxon>
        <taxon>Drosophila</taxon>
        <taxon>Sophophora</taxon>
    </lineage>
</organism>
<dbReference type="EMBL" id="BK003395">
    <property type="protein sequence ID" value="DAA03594.1"/>
    <property type="molecule type" value="Genomic_DNA"/>
</dbReference>
<proteinExistence type="predicted"/>
<gene>
    <name evidence="1" type="ORF">HDC02233</name>
</gene>
<protein>
    <submittedName>
        <fullName evidence="1">HDC02233</fullName>
    </submittedName>
</protein>
<reference evidence="1" key="1">
    <citation type="journal article" date="2003" name="Genome Biol.">
        <title>An integrated gene annotation and transcriptional profiling approach towards the full gene content of the Drosophila genome.</title>
        <authorList>
            <person name="Hild M."/>
            <person name="Beckmann B."/>
            <person name="Haas S.A."/>
            <person name="Koch B."/>
            <person name="Solovyev V."/>
            <person name="Busold C."/>
            <person name="Fellenberg K."/>
            <person name="Boutros M."/>
            <person name="Vingron M."/>
            <person name="Sauer F."/>
            <person name="Hoheisel J.D."/>
            <person name="Paro R."/>
        </authorList>
    </citation>
    <scope>NUCLEOTIDE SEQUENCE</scope>
</reference>
<evidence type="ECO:0000313" key="1">
    <source>
        <dbReference type="EMBL" id="DAA03594.1"/>
    </source>
</evidence>
<dbReference type="AlphaFoldDB" id="Q6IHM1"/>
<accession>Q6IHM1</accession>